<feature type="non-terminal residue" evidence="2">
    <location>
        <position position="1"/>
    </location>
</feature>
<gene>
    <name evidence="2" type="ORF">KIW84_021283</name>
</gene>
<dbReference type="GO" id="GO:0005615">
    <property type="term" value="C:extracellular space"/>
    <property type="evidence" value="ECO:0007669"/>
    <property type="project" value="TreeGrafter"/>
</dbReference>
<comment type="caution">
    <text evidence="2">The sequence shown here is derived from an EMBL/GenBank/DDBJ whole genome shotgun (WGS) entry which is preliminary data.</text>
</comment>
<evidence type="ECO:0000256" key="1">
    <source>
        <dbReference type="ARBA" id="ARBA00005851"/>
    </source>
</evidence>
<organism evidence="2 3">
    <name type="scientific">Pisum sativum</name>
    <name type="common">Garden pea</name>
    <name type="synonym">Lathyrus oleraceus</name>
    <dbReference type="NCBI Taxonomy" id="3888"/>
    <lineage>
        <taxon>Eukaryota</taxon>
        <taxon>Viridiplantae</taxon>
        <taxon>Streptophyta</taxon>
        <taxon>Embryophyta</taxon>
        <taxon>Tracheophyta</taxon>
        <taxon>Spermatophyta</taxon>
        <taxon>Magnoliopsida</taxon>
        <taxon>eudicotyledons</taxon>
        <taxon>Gunneridae</taxon>
        <taxon>Pentapetalae</taxon>
        <taxon>rosids</taxon>
        <taxon>fabids</taxon>
        <taxon>Fabales</taxon>
        <taxon>Fabaceae</taxon>
        <taxon>Papilionoideae</taxon>
        <taxon>50 kb inversion clade</taxon>
        <taxon>NPAAA clade</taxon>
        <taxon>Hologalegina</taxon>
        <taxon>IRL clade</taxon>
        <taxon>Fabeae</taxon>
        <taxon>Lathyrus</taxon>
    </lineage>
</organism>
<dbReference type="SUPFAM" id="SSF55331">
    <property type="entry name" value="Tautomerase/MIF"/>
    <property type="match status" value="1"/>
</dbReference>
<comment type="similarity">
    <text evidence="1">Belongs to the MIF family.</text>
</comment>
<evidence type="ECO:0000313" key="2">
    <source>
        <dbReference type="EMBL" id="KAI5434383.1"/>
    </source>
</evidence>
<dbReference type="Pfam" id="PF01187">
    <property type="entry name" value="MIF"/>
    <property type="match status" value="1"/>
</dbReference>
<dbReference type="PANTHER" id="PTHR11954:SF25">
    <property type="entry name" value="LS1-LIKE PROTEIN"/>
    <property type="match status" value="1"/>
</dbReference>
<protein>
    <recommendedName>
        <fullName evidence="4">Macrophage migration inhibitory factor</fullName>
    </recommendedName>
</protein>
<dbReference type="Gramene" id="Psat02G0128300-T1">
    <property type="protein sequence ID" value="KAI5434383.1"/>
    <property type="gene ID" value="KIW84_021283"/>
</dbReference>
<dbReference type="EMBL" id="JAMSHJ010000002">
    <property type="protein sequence ID" value="KAI5434383.1"/>
    <property type="molecule type" value="Genomic_DNA"/>
</dbReference>
<dbReference type="Gene3D" id="3.30.429.10">
    <property type="entry name" value="Macrophage Migration Inhibitory Factor"/>
    <property type="match status" value="1"/>
</dbReference>
<proteinExistence type="inferred from homology"/>
<dbReference type="GO" id="GO:0050178">
    <property type="term" value="F:phenylpyruvate tautomerase activity"/>
    <property type="evidence" value="ECO:0007669"/>
    <property type="project" value="TreeGrafter"/>
</dbReference>
<evidence type="ECO:0008006" key="4">
    <source>
        <dbReference type="Google" id="ProtNLM"/>
    </source>
</evidence>
<sequence length="145" mass="16179">LEEEDAKQVLPSQLGFQILEHRSIHNIFENKKKMPCLYITTNLNLDGVNTDSIFSEVTTAISTIIGKPEKFVMVLLKSSVPISFEGNKEPAAYAEIISMGGINKEVKSKLIATIGTILQSKLSIPRTRFFLKVFDTTAFPTRSKM</sequence>
<reference evidence="2 3" key="1">
    <citation type="journal article" date="2022" name="Nat. Genet.">
        <title>Improved pea reference genome and pan-genome highlight genomic features and evolutionary characteristics.</title>
        <authorList>
            <person name="Yang T."/>
            <person name="Liu R."/>
            <person name="Luo Y."/>
            <person name="Hu S."/>
            <person name="Wang D."/>
            <person name="Wang C."/>
            <person name="Pandey M.K."/>
            <person name="Ge S."/>
            <person name="Xu Q."/>
            <person name="Li N."/>
            <person name="Li G."/>
            <person name="Huang Y."/>
            <person name="Saxena R.K."/>
            <person name="Ji Y."/>
            <person name="Li M."/>
            <person name="Yan X."/>
            <person name="He Y."/>
            <person name="Liu Y."/>
            <person name="Wang X."/>
            <person name="Xiang C."/>
            <person name="Varshney R.K."/>
            <person name="Ding H."/>
            <person name="Gao S."/>
            <person name="Zong X."/>
        </authorList>
    </citation>
    <scope>NUCLEOTIDE SEQUENCE [LARGE SCALE GENOMIC DNA]</scope>
    <source>
        <strain evidence="2 3">cv. Zhongwan 6</strain>
    </source>
</reference>
<dbReference type="Proteomes" id="UP001058974">
    <property type="component" value="Chromosome 2"/>
</dbReference>
<keyword evidence="3" id="KW-1185">Reference proteome</keyword>
<accession>A0A9D4Y7F2</accession>
<name>A0A9D4Y7F2_PEA</name>
<dbReference type="PANTHER" id="PTHR11954">
    <property type="entry name" value="D-DOPACHROME DECARBOXYLASE"/>
    <property type="match status" value="1"/>
</dbReference>
<dbReference type="FunFam" id="3.30.429.10:FF:000004">
    <property type="entry name" value="Tautomerase/MIF superfamily protein"/>
    <property type="match status" value="1"/>
</dbReference>
<dbReference type="InterPro" id="IPR014347">
    <property type="entry name" value="Tautomerase/MIF_sf"/>
</dbReference>
<dbReference type="InterPro" id="IPR001398">
    <property type="entry name" value="Macrophage_inhib_fac"/>
</dbReference>
<dbReference type="AlphaFoldDB" id="A0A9D4Y7F2"/>
<evidence type="ECO:0000313" key="3">
    <source>
        <dbReference type="Proteomes" id="UP001058974"/>
    </source>
</evidence>